<dbReference type="Pfam" id="PF01636">
    <property type="entry name" value="APH"/>
    <property type="match status" value="1"/>
</dbReference>
<dbReference type="PANTHER" id="PTHR21064:SF6">
    <property type="entry name" value="AMINOGLYCOSIDE PHOSPHOTRANSFERASE DOMAIN-CONTAINING PROTEIN"/>
    <property type="match status" value="1"/>
</dbReference>
<keyword evidence="3 8" id="KW-0791">Threonine biosynthesis</keyword>
<dbReference type="NCBIfam" id="NF003558">
    <property type="entry name" value="PRK05231.1"/>
    <property type="match status" value="1"/>
</dbReference>
<evidence type="ECO:0000313" key="11">
    <source>
        <dbReference type="EMBL" id="MDU0342681.1"/>
    </source>
</evidence>
<dbReference type="CDD" id="cd05153">
    <property type="entry name" value="HomoserineK_II"/>
    <property type="match status" value="1"/>
</dbReference>
<dbReference type="SUPFAM" id="SSF56112">
    <property type="entry name" value="Protein kinase-like (PK-like)"/>
    <property type="match status" value="1"/>
</dbReference>
<protein>
    <recommendedName>
        <fullName evidence="8 9">Homoserine kinase</fullName>
        <shortName evidence="8">HK</shortName>
        <shortName evidence="8">HSK</shortName>
        <ecNumber evidence="8 9">2.7.1.39</ecNumber>
    </recommendedName>
</protein>
<dbReference type="GO" id="GO:0004413">
    <property type="term" value="F:homoserine kinase activity"/>
    <property type="evidence" value="ECO:0007669"/>
    <property type="project" value="UniProtKB-EC"/>
</dbReference>
<dbReference type="HAMAP" id="MF_00301">
    <property type="entry name" value="Homoser_kinase_2"/>
    <property type="match status" value="1"/>
</dbReference>
<dbReference type="RefSeq" id="WP_316020446.1">
    <property type="nucleotide sequence ID" value="NZ_JAWDID010000046.1"/>
</dbReference>
<keyword evidence="12" id="KW-1185">Reference proteome</keyword>
<dbReference type="InterPro" id="IPR050249">
    <property type="entry name" value="Pseudomonas-type_ThrB"/>
</dbReference>
<comment type="caution">
    <text evidence="11">The sequence shown here is derived from an EMBL/GenBank/DDBJ whole genome shotgun (WGS) entry which is preliminary data.</text>
</comment>
<keyword evidence="2 8" id="KW-0808">Transferase</keyword>
<comment type="catalytic activity">
    <reaction evidence="8">
        <text>L-homoserine + ATP = O-phospho-L-homoserine + ADP + H(+)</text>
        <dbReference type="Rhea" id="RHEA:13985"/>
        <dbReference type="ChEBI" id="CHEBI:15378"/>
        <dbReference type="ChEBI" id="CHEBI:30616"/>
        <dbReference type="ChEBI" id="CHEBI:57476"/>
        <dbReference type="ChEBI" id="CHEBI:57590"/>
        <dbReference type="ChEBI" id="CHEBI:456216"/>
        <dbReference type="EC" id="2.7.1.39"/>
    </reaction>
</comment>
<name>A0ABU3SDB0_9HYPH</name>
<dbReference type="EC" id="2.7.1.39" evidence="8 9"/>
<keyword evidence="5 8" id="KW-0418">Kinase</keyword>
<accession>A0ABU3SDB0</accession>
<evidence type="ECO:0000256" key="2">
    <source>
        <dbReference type="ARBA" id="ARBA00022679"/>
    </source>
</evidence>
<dbReference type="InterPro" id="IPR011009">
    <property type="entry name" value="Kinase-like_dom_sf"/>
</dbReference>
<evidence type="ECO:0000256" key="7">
    <source>
        <dbReference type="ARBA" id="ARBA00038240"/>
    </source>
</evidence>
<comment type="pathway">
    <text evidence="8">Amino-acid biosynthesis; L-threonine biosynthesis; L-threonine from L-aspartate: step 4/5.</text>
</comment>
<dbReference type="Gene3D" id="3.30.200.20">
    <property type="entry name" value="Phosphorylase Kinase, domain 1"/>
    <property type="match status" value="1"/>
</dbReference>
<organism evidence="11 12">
    <name type="scientific">Bosea rubneri</name>
    <dbReference type="NCBI Taxonomy" id="3075434"/>
    <lineage>
        <taxon>Bacteria</taxon>
        <taxon>Pseudomonadati</taxon>
        <taxon>Pseudomonadota</taxon>
        <taxon>Alphaproteobacteria</taxon>
        <taxon>Hyphomicrobiales</taxon>
        <taxon>Boseaceae</taxon>
        <taxon>Bosea</taxon>
    </lineage>
</organism>
<comment type="similarity">
    <text evidence="7 8">Belongs to the pseudomonas-type ThrB family.</text>
</comment>
<evidence type="ECO:0000256" key="3">
    <source>
        <dbReference type="ARBA" id="ARBA00022697"/>
    </source>
</evidence>
<dbReference type="NCBIfam" id="TIGR00938">
    <property type="entry name" value="thrB_alt"/>
    <property type="match status" value="1"/>
</dbReference>
<dbReference type="Gene3D" id="3.90.1200.10">
    <property type="match status" value="1"/>
</dbReference>
<evidence type="ECO:0000259" key="10">
    <source>
        <dbReference type="Pfam" id="PF01636"/>
    </source>
</evidence>
<keyword evidence="1 8" id="KW-0028">Amino-acid biosynthesis</keyword>
<evidence type="ECO:0000256" key="6">
    <source>
        <dbReference type="ARBA" id="ARBA00022840"/>
    </source>
</evidence>
<evidence type="ECO:0000256" key="1">
    <source>
        <dbReference type="ARBA" id="ARBA00022605"/>
    </source>
</evidence>
<feature type="domain" description="Aminoglycoside phosphotransferase" evidence="10">
    <location>
        <begin position="27"/>
        <end position="257"/>
    </location>
</feature>
<gene>
    <name evidence="8" type="primary">thrB</name>
    <name evidence="11" type="ORF">RKE40_22515</name>
</gene>
<evidence type="ECO:0000256" key="5">
    <source>
        <dbReference type="ARBA" id="ARBA00022777"/>
    </source>
</evidence>
<dbReference type="InterPro" id="IPR002575">
    <property type="entry name" value="Aminoglycoside_PTrfase"/>
</dbReference>
<evidence type="ECO:0000313" key="12">
    <source>
        <dbReference type="Proteomes" id="UP001254257"/>
    </source>
</evidence>
<evidence type="ECO:0000256" key="9">
    <source>
        <dbReference type="NCBIfam" id="TIGR00938"/>
    </source>
</evidence>
<dbReference type="InterPro" id="IPR005280">
    <property type="entry name" value="Homoserine_kinase_II"/>
</dbReference>
<reference evidence="11 12" key="1">
    <citation type="submission" date="2023-09" db="EMBL/GenBank/DDBJ databases">
        <title>Whole genome shotgun sequencing (WGS) of Bosea sp. ZW T0_25, isolated from stored onions (Allium cepa).</title>
        <authorList>
            <person name="Stoll D.A."/>
            <person name="Huch M."/>
        </authorList>
    </citation>
    <scope>NUCLEOTIDE SEQUENCE [LARGE SCALE GENOMIC DNA]</scope>
    <source>
        <strain evidence="11 12">ZW T0_25</strain>
    </source>
</reference>
<keyword evidence="4 8" id="KW-0547">Nucleotide-binding</keyword>
<sequence>MAVYTEVPDNEMAAFVAGYGIGDLLSAKGIAEGVSNSNFLLHTTQGFYILTLYEERVCADDLPFFIGLMEHLAQRGLICPQPLRTGDGAAVGRLAGRPAAIVTFLDGLSVRRPTVAHCGEVGRGLALLHEAGRDFGMQRANVLSVPGWRPLAEQAGAEADTVLPGLSKRIFAEIEAHERNWPQGLPSGIIHADLFPNNVFFIKDQLSGLIDFYFACTDAFAYDLAICLNSWCFEADASFNLTKGQALLAGYESVRPLEAAEVAALPALCRGSALRFLLTRLVDWLNVPEGAFVKPLDPLEYDRKLAFHQRVSDAREYGLRR</sequence>
<dbReference type="PANTHER" id="PTHR21064">
    <property type="entry name" value="AMINOGLYCOSIDE PHOSPHOTRANSFERASE DOMAIN-CONTAINING PROTEIN-RELATED"/>
    <property type="match status" value="1"/>
</dbReference>
<evidence type="ECO:0000256" key="8">
    <source>
        <dbReference type="HAMAP-Rule" id="MF_00301"/>
    </source>
</evidence>
<keyword evidence="6 8" id="KW-0067">ATP-binding</keyword>
<proteinExistence type="inferred from homology"/>
<evidence type="ECO:0000256" key="4">
    <source>
        <dbReference type="ARBA" id="ARBA00022741"/>
    </source>
</evidence>
<dbReference type="Proteomes" id="UP001254257">
    <property type="component" value="Unassembled WGS sequence"/>
</dbReference>
<dbReference type="EMBL" id="JAWDID010000046">
    <property type="protein sequence ID" value="MDU0342681.1"/>
    <property type="molecule type" value="Genomic_DNA"/>
</dbReference>